<feature type="domain" description="NTF2-like" evidence="1">
    <location>
        <begin position="76"/>
        <end position="212"/>
    </location>
</feature>
<gene>
    <name evidence="2" type="ORF">Tdes44962_MAKER01787</name>
</gene>
<dbReference type="AlphaFoldDB" id="A0A9W7W5E1"/>
<accession>A0A9W7W5E1</accession>
<organism evidence="2 3">
    <name type="scientific">Teratosphaeria destructans</name>
    <dbReference type="NCBI Taxonomy" id="418781"/>
    <lineage>
        <taxon>Eukaryota</taxon>
        <taxon>Fungi</taxon>
        <taxon>Dikarya</taxon>
        <taxon>Ascomycota</taxon>
        <taxon>Pezizomycotina</taxon>
        <taxon>Dothideomycetes</taxon>
        <taxon>Dothideomycetidae</taxon>
        <taxon>Mycosphaerellales</taxon>
        <taxon>Teratosphaeriaceae</taxon>
        <taxon>Teratosphaeria</taxon>
    </lineage>
</organism>
<evidence type="ECO:0000313" key="3">
    <source>
        <dbReference type="Proteomes" id="UP001138500"/>
    </source>
</evidence>
<evidence type="ECO:0000313" key="2">
    <source>
        <dbReference type="EMBL" id="KAH9838936.1"/>
    </source>
</evidence>
<proteinExistence type="predicted"/>
<sequence length="220" mass="24091">MDVPCQPKPATTSRSLYISTRSLQLPSSQQYTRQIAKLRSSQITMRAAIIISTLAFVSAGIAGSGDNNDGPYHDSLSQSQAEEIVEKFSAVLSGHGYQGMTIDQTAQSVVAQNYVEYSQSLQSLEGVPLGGPTATSFQEWYDRVSAHPTADIVTNEVLVAGNNNILWSWTFPHIGSSQYEVSGFALLRIDSEQKICQRKFEFNSLAWALDLNALKKFCSA</sequence>
<dbReference type="OrthoDB" id="5596743at2759"/>
<dbReference type="Proteomes" id="UP001138500">
    <property type="component" value="Unassembled WGS sequence"/>
</dbReference>
<protein>
    <recommendedName>
        <fullName evidence="1">NTF2-like domain-containing protein</fullName>
    </recommendedName>
</protein>
<comment type="caution">
    <text evidence="2">The sequence shown here is derived from an EMBL/GenBank/DDBJ whole genome shotgun (WGS) entry which is preliminary data.</text>
</comment>
<dbReference type="Pfam" id="PF26534">
    <property type="entry name" value="NTF2_7"/>
    <property type="match status" value="1"/>
</dbReference>
<dbReference type="EMBL" id="RIBY02000668">
    <property type="protein sequence ID" value="KAH9838936.1"/>
    <property type="molecule type" value="Genomic_DNA"/>
</dbReference>
<keyword evidence="3" id="KW-1185">Reference proteome</keyword>
<name>A0A9W7W5E1_9PEZI</name>
<dbReference type="InterPro" id="IPR058645">
    <property type="entry name" value="NTF2-like_dom_7"/>
</dbReference>
<evidence type="ECO:0000259" key="1">
    <source>
        <dbReference type="Pfam" id="PF26534"/>
    </source>
</evidence>
<reference evidence="2 3" key="2">
    <citation type="journal article" date="2021" name="Curr. Genet.">
        <title>Genetic response to nitrogen starvation in the aggressive Eucalyptus foliar pathogen Teratosphaeria destructans.</title>
        <authorList>
            <person name="Havenga M."/>
            <person name="Wingfield B.D."/>
            <person name="Wingfield M.J."/>
            <person name="Dreyer L.L."/>
            <person name="Roets F."/>
            <person name="Aylward J."/>
        </authorList>
    </citation>
    <scope>NUCLEOTIDE SEQUENCE [LARGE SCALE GENOMIC DNA]</scope>
    <source>
        <strain evidence="2">CMW44962</strain>
    </source>
</reference>
<reference evidence="2 3" key="1">
    <citation type="journal article" date="2018" name="IMA Fungus">
        <title>IMA Genome-F 10: Nine draft genome sequences of Claviceps purpurea s.lat., including C. arundinis, C. humidiphila, and C. cf. spartinae, pseudomolecules for the pitch canker pathogen Fusarium circinatum, draft genome of Davidsoniella eucalypti, Grosmannia galeiformis, Quambalaria eucalypti, and Teratosphaeria destructans.</title>
        <authorList>
            <person name="Wingfield B.D."/>
            <person name="Liu M."/>
            <person name="Nguyen H.D."/>
            <person name="Lane F.A."/>
            <person name="Morgan S.W."/>
            <person name="De Vos L."/>
            <person name="Wilken P.M."/>
            <person name="Duong T.A."/>
            <person name="Aylward J."/>
            <person name="Coetzee M.P."/>
            <person name="Dadej K."/>
            <person name="De Beer Z.W."/>
            <person name="Findlay W."/>
            <person name="Havenga M."/>
            <person name="Kolarik M."/>
            <person name="Menzies J.G."/>
            <person name="Naidoo K."/>
            <person name="Pochopski O."/>
            <person name="Shoukouhi P."/>
            <person name="Santana Q.C."/>
            <person name="Seifert K.A."/>
            <person name="Soal N."/>
            <person name="Steenkamp E.T."/>
            <person name="Tatham C.T."/>
            <person name="van der Nest M.A."/>
            <person name="Wingfield M.J."/>
        </authorList>
    </citation>
    <scope>NUCLEOTIDE SEQUENCE [LARGE SCALE GENOMIC DNA]</scope>
    <source>
        <strain evidence="2">CMW44962</strain>
    </source>
</reference>